<dbReference type="EMBL" id="SOBT01000008">
    <property type="protein sequence ID" value="TDU32182.1"/>
    <property type="molecule type" value="Genomic_DNA"/>
</dbReference>
<dbReference type="RefSeq" id="WP_133880701.1">
    <property type="nucleotide sequence ID" value="NZ_MWIN01000030.1"/>
</dbReference>
<dbReference type="Gene3D" id="3.90.210.10">
    <property type="entry name" value="Heat-Labile Enterotoxin, subunit A"/>
    <property type="match status" value="1"/>
</dbReference>
<evidence type="ECO:0000313" key="1">
    <source>
        <dbReference type="EMBL" id="TDU32182.1"/>
    </source>
</evidence>
<organism evidence="1 2">
    <name type="scientific">Panacagrimonas perspica</name>
    <dbReference type="NCBI Taxonomy" id="381431"/>
    <lineage>
        <taxon>Bacteria</taxon>
        <taxon>Pseudomonadati</taxon>
        <taxon>Pseudomonadota</taxon>
        <taxon>Gammaproteobacteria</taxon>
        <taxon>Nevskiales</taxon>
        <taxon>Nevskiaceae</taxon>
        <taxon>Panacagrimonas</taxon>
    </lineage>
</organism>
<protein>
    <submittedName>
        <fullName evidence="1">Uncharacterized protein</fullName>
    </submittedName>
</protein>
<gene>
    <name evidence="1" type="ORF">DFR24_1571</name>
</gene>
<name>A0A4S3JZR8_9GAMM</name>
<dbReference type="Proteomes" id="UP000295341">
    <property type="component" value="Unassembled WGS sequence"/>
</dbReference>
<dbReference type="AlphaFoldDB" id="A0A4S3JZR8"/>
<evidence type="ECO:0000313" key="2">
    <source>
        <dbReference type="Proteomes" id="UP000295341"/>
    </source>
</evidence>
<keyword evidence="2" id="KW-1185">Reference proteome</keyword>
<comment type="caution">
    <text evidence="1">The sequence shown here is derived from an EMBL/GenBank/DDBJ whole genome shotgun (WGS) entry which is preliminary data.</text>
</comment>
<reference evidence="1 2" key="1">
    <citation type="submission" date="2019-03" db="EMBL/GenBank/DDBJ databases">
        <title>Genomic Encyclopedia of Type Strains, Phase IV (KMG-IV): sequencing the most valuable type-strain genomes for metagenomic binning, comparative biology and taxonomic classification.</title>
        <authorList>
            <person name="Goeker M."/>
        </authorList>
    </citation>
    <scope>NUCLEOTIDE SEQUENCE [LARGE SCALE GENOMIC DNA]</scope>
    <source>
        <strain evidence="1 2">DSM 26377</strain>
    </source>
</reference>
<sequence length="367" mass="41279">MSKISNPFKFNSRYKPEPVAFDNKWNSDVGYLVTEFEAFNPNPDYGWKDAQRGSAPNKGAWPIIEPKHAPPATNVFPDVVARVLSSCWKATEPKSQRGDVVMGARDMSARSQAALQGQNYAPQVRPTKSSIETVMGNKDKIASDWNRFGGIDRANAVAFRGDSRKPVEVFKAGGFTPPSSRNDAWYLENAVFEAFDWYLFERYKRHITKAEFLWAVRDGGAWASDSKLLIEYTVWRRIVDNESSHLGRMVENECLKGYISCSTSIDSSLAFATDKYNRPGWLYLAIVHGGFIVPFKVKPKFKALWNSGEAEIAQWGTIPAERIVGFTHVQQFAKPDGPIFIRKSFRKSDPKAFETMFNVMSGCKPGG</sequence>
<accession>A0A4S3JZR8</accession>
<proteinExistence type="predicted"/>